<feature type="compositionally biased region" description="Acidic residues" evidence="1">
    <location>
        <begin position="551"/>
        <end position="561"/>
    </location>
</feature>
<feature type="region of interest" description="Disordered" evidence="1">
    <location>
        <begin position="468"/>
        <end position="573"/>
    </location>
</feature>
<dbReference type="AlphaFoldDB" id="A0A1T4NF70"/>
<feature type="domain" description="DUF2357" evidence="2">
    <location>
        <begin position="65"/>
        <end position="176"/>
    </location>
</feature>
<keyword evidence="4" id="KW-1185">Reference proteome</keyword>
<accession>A0A1T4NF70</accession>
<dbReference type="Proteomes" id="UP000189857">
    <property type="component" value="Unassembled WGS sequence"/>
</dbReference>
<sequence length="764" mass="90773">MNGKYGEWYQELRDALGTMQENVIYDDMNKVVGSGRSNVSMNRKLMEKSIDVSWVEAIENGLIHVDNVIRRPSRTIVDVEEIVPIALSKKVTVESVKHLAQHTDLIQSVDKRTGKITPSKLLNVHKEESLETYENRFVNTLIDRLYIFIMTRYQKLAEVEKDEEVYSLEFENEMDDTKGSQLTFKVTIDARRSLEATNDSGYTIWQRVEKLKKTIEGYKGSELCTTLGNNFVQPPIMRTNAIMKNVDLKACLMLWQYILSYDKVGYEINIEDTAVRPDQNYLEDLKDMITCDMLLFKTYTEEGQGEYVPIGKKRFKSVQPKVVKRYKTELLSGHYGIHTEAGVGYIQAEGPEVYVNNELPDDVDSVFSEIDNAINIERNYYAEKERKRLEELAIQEEEERRRHEREERLAEKRRIEALRQEERERIRREKEEEEKRIQEMLERRKAEIEAEEQERARIEAERKARIEEERRLAEEAAREEAERQKHEAEKKAIRSEFGEAEGIDTKVFDRQKEEHERTNAYGTVTQKDIDEASEMMQEQLEKEQERKAAEEFAEEGEEENKVEEVKAPEEDLHEDPREVAVRMKLEQQRKAKELKEKERAIRLKAERAVYEAKPFREIYKDYTWNPIYSIPRFFRWLLFVLFGIIPKDTDNPDQKRILLEKEELARKEEYERGEREKFDVYYAKYATNFPYNIKRFIADQKFKRKKKKADKDKPKPVFVKPQRTPEEEKAIEVNMKRLYKEYHVKLGLRIKRFFEDRKAEVNEG</sequence>
<feature type="compositionally biased region" description="Basic and acidic residues" evidence="1">
    <location>
        <begin position="468"/>
        <end position="518"/>
    </location>
</feature>
<dbReference type="EMBL" id="FUXA01000009">
    <property type="protein sequence ID" value="SJZ77438.1"/>
    <property type="molecule type" value="Genomic_DNA"/>
</dbReference>
<evidence type="ECO:0000313" key="4">
    <source>
        <dbReference type="Proteomes" id="UP000189857"/>
    </source>
</evidence>
<protein>
    <recommendedName>
        <fullName evidence="2">DUF2357 domain-containing protein</fullName>
    </recommendedName>
</protein>
<organism evidence="3 4">
    <name type="scientific">Eubacterium ruminantium</name>
    <dbReference type="NCBI Taxonomy" id="42322"/>
    <lineage>
        <taxon>Bacteria</taxon>
        <taxon>Bacillati</taxon>
        <taxon>Bacillota</taxon>
        <taxon>Clostridia</taxon>
        <taxon>Eubacteriales</taxon>
        <taxon>Eubacteriaceae</taxon>
        <taxon>Eubacterium</taxon>
    </lineage>
</organism>
<dbReference type="RefSeq" id="WP_078787394.1">
    <property type="nucleotide sequence ID" value="NZ_FMTO01000008.1"/>
</dbReference>
<gene>
    <name evidence="3" type="ORF">SAMN02745110_01550</name>
</gene>
<evidence type="ECO:0000256" key="1">
    <source>
        <dbReference type="SAM" id="MobiDB-lite"/>
    </source>
</evidence>
<evidence type="ECO:0000259" key="2">
    <source>
        <dbReference type="Pfam" id="PF09823"/>
    </source>
</evidence>
<feature type="compositionally biased region" description="Basic and acidic residues" evidence="1">
    <location>
        <begin position="562"/>
        <end position="573"/>
    </location>
</feature>
<reference evidence="3 4" key="1">
    <citation type="submission" date="2017-02" db="EMBL/GenBank/DDBJ databases">
        <authorList>
            <person name="Peterson S.W."/>
        </authorList>
    </citation>
    <scope>NUCLEOTIDE SEQUENCE [LARGE SCALE GENOMIC DNA]</scope>
    <source>
        <strain evidence="3 4">ATCC 17233</strain>
    </source>
</reference>
<dbReference type="InterPro" id="IPR018633">
    <property type="entry name" value="DUF2357"/>
</dbReference>
<name>A0A1T4NF70_9FIRM</name>
<evidence type="ECO:0000313" key="3">
    <source>
        <dbReference type="EMBL" id="SJZ77438.1"/>
    </source>
</evidence>
<dbReference type="OrthoDB" id="1766940at2"/>
<dbReference type="Pfam" id="PF09823">
    <property type="entry name" value="DUF2357"/>
    <property type="match status" value="1"/>
</dbReference>
<feature type="compositionally biased region" description="Basic and acidic residues" evidence="1">
    <location>
        <begin position="539"/>
        <end position="550"/>
    </location>
</feature>
<proteinExistence type="predicted"/>